<sequence>MTATGANEQERRERLGDAQRKAAALFEAIETGRLIRPGLSETEASEAIKALAEAQFGVRQHWHKRIVRAGANTLSIANENPPERVLAEDDIVFIDLGPVFEAWEADFGRTYVLGDDPAKHRLANDLPEIFEESRAFFNASPQITGAQLYDFVVDRSRARGWDFAGQIAGHLIGEFPHKHLTKSELQWYAAPGSDLPMRRPDPSGRAAHWILEVHIKEPEGRYGGFYEELLDI</sequence>
<evidence type="ECO:0000259" key="1">
    <source>
        <dbReference type="Pfam" id="PF00557"/>
    </source>
</evidence>
<proteinExistence type="predicted"/>
<dbReference type="InterPro" id="IPR000994">
    <property type="entry name" value="Pept_M24"/>
</dbReference>
<dbReference type="InterPro" id="IPR050659">
    <property type="entry name" value="Peptidase_M24B"/>
</dbReference>
<evidence type="ECO:0000313" key="3">
    <source>
        <dbReference type="Proteomes" id="UP000004816"/>
    </source>
</evidence>
<comment type="caution">
    <text evidence="2">The sequence shown here is derived from an EMBL/GenBank/DDBJ whole genome shotgun (WGS) entry which is preliminary data.</text>
</comment>
<dbReference type="Pfam" id="PF00557">
    <property type="entry name" value="Peptidase_M24"/>
    <property type="match status" value="1"/>
</dbReference>
<evidence type="ECO:0000313" key="2">
    <source>
        <dbReference type="EMBL" id="EFV13618.1"/>
    </source>
</evidence>
<dbReference type="PANTHER" id="PTHR46112:SF2">
    <property type="entry name" value="XAA-PRO AMINOPEPTIDASE P-RELATED"/>
    <property type="match status" value="1"/>
</dbReference>
<dbReference type="OrthoDB" id="8418909at2"/>
<dbReference type="CDD" id="cd01066">
    <property type="entry name" value="APP_MetAP"/>
    <property type="match status" value="1"/>
</dbReference>
<dbReference type="STRING" id="679197.HMPREF9336_01539"/>
<dbReference type="Gene3D" id="3.90.230.10">
    <property type="entry name" value="Creatinase/methionine aminopeptidase superfamily"/>
    <property type="match status" value="1"/>
</dbReference>
<dbReference type="Proteomes" id="UP000004816">
    <property type="component" value="Unassembled WGS sequence"/>
</dbReference>
<dbReference type="RefSeq" id="WP_007469150.1">
    <property type="nucleotide sequence ID" value="NZ_KI391953.1"/>
</dbReference>
<reference evidence="2 3" key="1">
    <citation type="journal article" date="2011" name="Stand. Genomic Sci.">
        <title>High quality draft genome sequence of Segniliparus rugosus CDC 945(T)= (ATCC BAA-974(T)).</title>
        <authorList>
            <person name="Earl A.M."/>
            <person name="Desjardins C.A."/>
            <person name="Fitzgerald M.G."/>
            <person name="Arachchi H.M."/>
            <person name="Zeng Q."/>
            <person name="Mehta T."/>
            <person name="Griggs A."/>
            <person name="Birren B.W."/>
            <person name="Toney N.C."/>
            <person name="Carr J."/>
            <person name="Posey J."/>
            <person name="Butler W.R."/>
        </authorList>
    </citation>
    <scope>NUCLEOTIDE SEQUENCE [LARGE SCALE GENOMIC DNA]</scope>
    <source>
        <strain evidence="3">ATCC BAA-974 / DSM 45345 / CCUG 50838 / CIP 108380 / JCM 13579 / CDC 945</strain>
    </source>
</reference>
<protein>
    <recommendedName>
        <fullName evidence="1">Peptidase M24 domain-containing protein</fullName>
    </recommendedName>
</protein>
<keyword evidence="3" id="KW-1185">Reference proteome</keyword>
<dbReference type="InterPro" id="IPR036005">
    <property type="entry name" value="Creatinase/aminopeptidase-like"/>
</dbReference>
<name>E5XPW7_SEGRC</name>
<gene>
    <name evidence="2" type="ORF">HMPREF9336_01539</name>
</gene>
<dbReference type="EMBL" id="ACZI02000001">
    <property type="protein sequence ID" value="EFV13618.1"/>
    <property type="molecule type" value="Genomic_DNA"/>
</dbReference>
<dbReference type="AlphaFoldDB" id="E5XPW7"/>
<dbReference type="HOGENOM" id="CLU_072757_0_0_11"/>
<dbReference type="SUPFAM" id="SSF55920">
    <property type="entry name" value="Creatinase/aminopeptidase"/>
    <property type="match status" value="1"/>
</dbReference>
<feature type="domain" description="Peptidase M24" evidence="1">
    <location>
        <begin position="15"/>
        <end position="177"/>
    </location>
</feature>
<accession>E5XPW7</accession>
<dbReference type="PANTHER" id="PTHR46112">
    <property type="entry name" value="AMINOPEPTIDASE"/>
    <property type="match status" value="1"/>
</dbReference>
<organism evidence="2 3">
    <name type="scientific">Segniliparus rugosus (strain ATCC BAA-974 / DSM 45345 / CCUG 50838 / CIP 108380 / JCM 13579 / CDC 945)</name>
    <dbReference type="NCBI Taxonomy" id="679197"/>
    <lineage>
        <taxon>Bacteria</taxon>
        <taxon>Bacillati</taxon>
        <taxon>Actinomycetota</taxon>
        <taxon>Actinomycetes</taxon>
        <taxon>Mycobacteriales</taxon>
        <taxon>Segniliparaceae</taxon>
        <taxon>Segniliparus</taxon>
    </lineage>
</organism>
<dbReference type="eggNOG" id="COG0006">
    <property type="taxonomic scope" value="Bacteria"/>
</dbReference>